<reference evidence="11" key="1">
    <citation type="journal article" date="2016" name="Nature">
        <title>The genome of the seagrass Zostera marina reveals angiosperm adaptation to the sea.</title>
        <authorList>
            <person name="Olsen J.L."/>
            <person name="Rouze P."/>
            <person name="Verhelst B."/>
            <person name="Lin Y.-C."/>
            <person name="Bayer T."/>
            <person name="Collen J."/>
            <person name="Dattolo E."/>
            <person name="De Paoli E."/>
            <person name="Dittami S."/>
            <person name="Maumus F."/>
            <person name="Michel G."/>
            <person name="Kersting A."/>
            <person name="Lauritano C."/>
            <person name="Lohaus R."/>
            <person name="Toepel M."/>
            <person name="Tonon T."/>
            <person name="Vanneste K."/>
            <person name="Amirebrahimi M."/>
            <person name="Brakel J."/>
            <person name="Bostroem C."/>
            <person name="Chovatia M."/>
            <person name="Grimwood J."/>
            <person name="Jenkins J.W."/>
            <person name="Jueterbock A."/>
            <person name="Mraz A."/>
            <person name="Stam W.T."/>
            <person name="Tice H."/>
            <person name="Bornberg-Bauer E."/>
            <person name="Green P.J."/>
            <person name="Pearson G.A."/>
            <person name="Procaccini G."/>
            <person name="Duarte C.M."/>
            <person name="Schmutz J."/>
            <person name="Reusch T.B.H."/>
            <person name="Van de Peer Y."/>
        </authorList>
    </citation>
    <scope>NUCLEOTIDE SEQUENCE [LARGE SCALE GENOMIC DNA]</scope>
    <source>
        <strain evidence="11">cv. Finnish</strain>
    </source>
</reference>
<comment type="similarity">
    <text evidence="3">Belongs to the PIGU family.</text>
</comment>
<dbReference type="GO" id="GO:0042765">
    <property type="term" value="C:GPI-anchor transamidase complex"/>
    <property type="evidence" value="ECO:0000318"/>
    <property type="project" value="GO_Central"/>
</dbReference>
<protein>
    <submittedName>
        <fullName evidence="10">GPI transamidase component PIG-U</fullName>
    </submittedName>
</protein>
<dbReference type="OrthoDB" id="549017at2759"/>
<dbReference type="UniPathway" id="UPA00196"/>
<feature type="transmembrane region" description="Helical" evidence="9">
    <location>
        <begin position="198"/>
        <end position="215"/>
    </location>
</feature>
<keyword evidence="8 9" id="KW-0472">Membrane</keyword>
<dbReference type="STRING" id="29655.A0A0K9P3M6"/>
<evidence type="ECO:0000256" key="1">
    <source>
        <dbReference type="ARBA" id="ARBA00004477"/>
    </source>
</evidence>
<keyword evidence="6" id="KW-0256">Endoplasmic reticulum</keyword>
<feature type="transmembrane region" description="Helical" evidence="9">
    <location>
        <begin position="6"/>
        <end position="25"/>
    </location>
</feature>
<evidence type="ECO:0000256" key="4">
    <source>
        <dbReference type="ARBA" id="ARBA00022502"/>
    </source>
</evidence>
<evidence type="ECO:0000256" key="7">
    <source>
        <dbReference type="ARBA" id="ARBA00022989"/>
    </source>
</evidence>
<accession>A0A0K9P3M6</accession>
<keyword evidence="7 9" id="KW-1133">Transmembrane helix</keyword>
<dbReference type="Proteomes" id="UP000036987">
    <property type="component" value="Unassembled WGS sequence"/>
</dbReference>
<dbReference type="OMA" id="ALWHLWI"/>
<dbReference type="PANTHER" id="PTHR13121:SF0">
    <property type="entry name" value="PHOSPHATIDYLINOSITOL GLYCAN ANCHOR BIOSYNTHESIS CLASS U PROTEIN"/>
    <property type="match status" value="1"/>
</dbReference>
<dbReference type="GO" id="GO:0006506">
    <property type="term" value="P:GPI anchor biosynthetic process"/>
    <property type="evidence" value="ECO:0007669"/>
    <property type="project" value="UniProtKB-UniPathway"/>
</dbReference>
<feature type="transmembrane region" description="Helical" evidence="9">
    <location>
        <begin position="383"/>
        <end position="403"/>
    </location>
</feature>
<keyword evidence="5 9" id="KW-0812">Transmembrane</keyword>
<evidence type="ECO:0000256" key="3">
    <source>
        <dbReference type="ARBA" id="ARBA00010026"/>
    </source>
</evidence>
<comment type="pathway">
    <text evidence="2">Glycolipid biosynthesis; glycosylphosphatidylinositol-anchor biosynthesis.</text>
</comment>
<feature type="transmembrane region" description="Helical" evidence="9">
    <location>
        <begin position="91"/>
        <end position="110"/>
    </location>
</feature>
<keyword evidence="11" id="KW-1185">Reference proteome</keyword>
<comment type="subcellular location">
    <subcellularLocation>
        <location evidence="1">Endoplasmic reticulum membrane</location>
        <topology evidence="1">Multi-pass membrane protein</topology>
    </subcellularLocation>
</comment>
<evidence type="ECO:0000313" key="11">
    <source>
        <dbReference type="Proteomes" id="UP000036987"/>
    </source>
</evidence>
<dbReference type="Pfam" id="PF06728">
    <property type="entry name" value="PIG-U"/>
    <property type="match status" value="1"/>
</dbReference>
<keyword evidence="4" id="KW-0337">GPI-anchor biosynthesis</keyword>
<gene>
    <name evidence="10" type="ORF">ZOSMA_43G00150</name>
</gene>
<comment type="caution">
    <text evidence="10">The sequence shown here is derived from an EMBL/GenBank/DDBJ whole genome shotgun (WGS) entry which is preliminary data.</text>
</comment>
<sequence>MKAEGGSYWVWIGIALLFRVILICFPTNLNLGSRPEVATPVTSLRRLAEGYWLKQASMSPYAGSMYHGSPLLIYILGPLTVKRIEGKPSHILCSLLFVIADFLTALLIRATGYKLKFTKSQFLKRGNLSKLLESSRKFSAEDIASLVYLWNPFTIATCVGSSTSPLENMMIVLSLYGACSRLAPLAAFGWVIATHLSLYPVILIIPVILILGHGPDSPPVRLLGSSFSTSGYKDDKSSTLPIRGFQTFSWRFVFHFLLWALIWSVYVLVLSAIYLKEFGGLNEMFRKTYGFIISVEDLSPNIGILWYFFAEVFVIFREFFLIVFNMNILFMILPLAIRLSHRPCFLAFVYVVISSMLKSYPSIGDSALYLGLLALFIDEVRDIRFSFFLFCGYIGVSLLSPVMHNLWIWRGTGNANFYFATGIAYACLQTVLVTESVSAMLNHDRTIRKELTASK</sequence>
<dbReference type="PANTHER" id="PTHR13121">
    <property type="entry name" value="GPI TRANSAMIDASE COMPONENT PIG-U"/>
    <property type="match status" value="1"/>
</dbReference>
<dbReference type="EMBL" id="LFYR01001305">
    <property type="protein sequence ID" value="KMZ62835.1"/>
    <property type="molecule type" value="Genomic_DNA"/>
</dbReference>
<evidence type="ECO:0000256" key="2">
    <source>
        <dbReference type="ARBA" id="ARBA00004687"/>
    </source>
</evidence>
<evidence type="ECO:0000256" key="9">
    <source>
        <dbReference type="SAM" id="Phobius"/>
    </source>
</evidence>
<feature type="transmembrane region" description="Helical" evidence="9">
    <location>
        <begin position="315"/>
        <end position="337"/>
    </location>
</feature>
<dbReference type="GO" id="GO:0016255">
    <property type="term" value="P:attachment of GPI anchor to protein"/>
    <property type="evidence" value="ECO:0000318"/>
    <property type="project" value="GO_Central"/>
</dbReference>
<evidence type="ECO:0000256" key="6">
    <source>
        <dbReference type="ARBA" id="ARBA00022824"/>
    </source>
</evidence>
<evidence type="ECO:0000256" key="8">
    <source>
        <dbReference type="ARBA" id="ARBA00023136"/>
    </source>
</evidence>
<feature type="transmembrane region" description="Helical" evidence="9">
    <location>
        <begin position="415"/>
        <end position="434"/>
    </location>
</feature>
<organism evidence="10 11">
    <name type="scientific">Zostera marina</name>
    <name type="common">Eelgrass</name>
    <dbReference type="NCBI Taxonomy" id="29655"/>
    <lineage>
        <taxon>Eukaryota</taxon>
        <taxon>Viridiplantae</taxon>
        <taxon>Streptophyta</taxon>
        <taxon>Embryophyta</taxon>
        <taxon>Tracheophyta</taxon>
        <taxon>Spermatophyta</taxon>
        <taxon>Magnoliopsida</taxon>
        <taxon>Liliopsida</taxon>
        <taxon>Zosteraceae</taxon>
        <taxon>Zostera</taxon>
    </lineage>
</organism>
<dbReference type="InterPro" id="IPR009600">
    <property type="entry name" value="PIG-U"/>
</dbReference>
<name>A0A0K9P3M6_ZOSMR</name>
<evidence type="ECO:0000313" key="10">
    <source>
        <dbReference type="EMBL" id="KMZ62835.1"/>
    </source>
</evidence>
<proteinExistence type="inferred from homology"/>
<evidence type="ECO:0000256" key="5">
    <source>
        <dbReference type="ARBA" id="ARBA00022692"/>
    </source>
</evidence>
<feature type="transmembrane region" description="Helical" evidence="9">
    <location>
        <begin position="252"/>
        <end position="276"/>
    </location>
</feature>
<feature type="transmembrane region" description="Helical" evidence="9">
    <location>
        <begin position="288"/>
        <end position="309"/>
    </location>
</feature>
<dbReference type="AlphaFoldDB" id="A0A0K9P3M6"/>